<organism evidence="6 7">
    <name type="scientific">Calorimonas adulescens</name>
    <dbReference type="NCBI Taxonomy" id="2606906"/>
    <lineage>
        <taxon>Bacteria</taxon>
        <taxon>Bacillati</taxon>
        <taxon>Bacillota</taxon>
        <taxon>Clostridia</taxon>
        <taxon>Thermoanaerobacterales</taxon>
        <taxon>Thermoanaerobacteraceae</taxon>
        <taxon>Calorimonas</taxon>
    </lineage>
</organism>
<dbReference type="GO" id="GO:0016887">
    <property type="term" value="F:ATP hydrolysis activity"/>
    <property type="evidence" value="ECO:0007669"/>
    <property type="project" value="InterPro"/>
</dbReference>
<dbReference type="EMBL" id="VTPS01000015">
    <property type="protein sequence ID" value="TZE81350.1"/>
    <property type="molecule type" value="Genomic_DNA"/>
</dbReference>
<dbReference type="Gene3D" id="3.40.50.300">
    <property type="entry name" value="P-loop containing nucleotide triphosphate hydrolases"/>
    <property type="match status" value="1"/>
</dbReference>
<dbReference type="PANTHER" id="PTHR43335">
    <property type="entry name" value="ABC TRANSPORTER, ATP-BINDING PROTEIN"/>
    <property type="match status" value="1"/>
</dbReference>
<dbReference type="SUPFAM" id="SSF52540">
    <property type="entry name" value="P-loop containing nucleoside triphosphate hydrolases"/>
    <property type="match status" value="1"/>
</dbReference>
<dbReference type="Pfam" id="PF00005">
    <property type="entry name" value="ABC_tran"/>
    <property type="match status" value="1"/>
</dbReference>
<keyword evidence="7" id="KW-1185">Reference proteome</keyword>
<evidence type="ECO:0000256" key="2">
    <source>
        <dbReference type="ARBA" id="ARBA00022448"/>
    </source>
</evidence>
<evidence type="ECO:0000259" key="5">
    <source>
        <dbReference type="PROSITE" id="PS50893"/>
    </source>
</evidence>
<evidence type="ECO:0000313" key="7">
    <source>
        <dbReference type="Proteomes" id="UP000322976"/>
    </source>
</evidence>
<keyword evidence="3" id="KW-0547">Nucleotide-binding</keyword>
<accession>A0A5D8Q9U3</accession>
<feature type="domain" description="ABC transporter" evidence="5">
    <location>
        <begin position="7"/>
        <end position="238"/>
    </location>
</feature>
<dbReference type="AlphaFoldDB" id="A0A5D8Q9U3"/>
<dbReference type="Proteomes" id="UP000322976">
    <property type="component" value="Unassembled WGS sequence"/>
</dbReference>
<dbReference type="InterPro" id="IPR003593">
    <property type="entry name" value="AAA+_ATPase"/>
</dbReference>
<evidence type="ECO:0000256" key="3">
    <source>
        <dbReference type="ARBA" id="ARBA00022741"/>
    </source>
</evidence>
<proteinExistence type="inferred from homology"/>
<evidence type="ECO:0000256" key="1">
    <source>
        <dbReference type="ARBA" id="ARBA00005417"/>
    </source>
</evidence>
<dbReference type="RefSeq" id="WP_149545811.1">
    <property type="nucleotide sequence ID" value="NZ_VTPS01000015.1"/>
</dbReference>
<dbReference type="SMART" id="SM00382">
    <property type="entry name" value="AAA"/>
    <property type="match status" value="1"/>
</dbReference>
<sequence>MSGNAVIEAHGLTKLYGNIKAVDGLDLSIYEGEIFGLLGPNGAGKTTTILMVMGLTEPTSGSVNVYGLDPMRDSISIKKVVSYMPDNIGFYDYMTGRENLLYTAKLNHIPDDEARQRIDVCLERVNLTEAGDRKVREYSRGMRQRLGIADVLIKDPKVIILDEPTLGIDPEGVDMILDLIVNLSKQEGKTIIVSSHLLYQMQEICDRLGIFVKGKLIACGKISELASNITNRNECAVQIIAKPFDEGLLNIVKSVEGVKETYIQGGMISAICENEDSAVMINKRLLEAGYVIYHYAISGYSLDDIYRRYFEGEDGGYGALSK</sequence>
<keyword evidence="4 6" id="KW-0067">ATP-binding</keyword>
<gene>
    <name evidence="6" type="ORF">FWJ32_09980</name>
</gene>
<dbReference type="CDD" id="cd03230">
    <property type="entry name" value="ABC_DR_subfamily_A"/>
    <property type="match status" value="1"/>
</dbReference>
<comment type="similarity">
    <text evidence="1">Belongs to the ABC transporter superfamily.</text>
</comment>
<dbReference type="PROSITE" id="PS50893">
    <property type="entry name" value="ABC_TRANSPORTER_2"/>
    <property type="match status" value="1"/>
</dbReference>
<evidence type="ECO:0000313" key="6">
    <source>
        <dbReference type="EMBL" id="TZE81350.1"/>
    </source>
</evidence>
<name>A0A5D8Q9U3_9THEO</name>
<dbReference type="InterPro" id="IPR003439">
    <property type="entry name" value="ABC_transporter-like_ATP-bd"/>
</dbReference>
<dbReference type="InterPro" id="IPR027417">
    <property type="entry name" value="P-loop_NTPase"/>
</dbReference>
<keyword evidence="2" id="KW-0813">Transport</keyword>
<reference evidence="6 7" key="1">
    <citation type="submission" date="2019-08" db="EMBL/GenBank/DDBJ databases">
        <title>Calorimonas adulescens gen. nov., sp. nov., an anaerobic thermophilic bacterium from Sakhalin hot spring.</title>
        <authorList>
            <person name="Khomyakova M.A."/>
            <person name="Merkel A.Y."/>
            <person name="Novikov A."/>
            <person name="Bonch-Osmolovskaya E.A."/>
            <person name="Slobodkin A.I."/>
        </authorList>
    </citation>
    <scope>NUCLEOTIDE SEQUENCE [LARGE SCALE GENOMIC DNA]</scope>
    <source>
        <strain evidence="6 7">A05MB</strain>
    </source>
</reference>
<comment type="caution">
    <text evidence="6">The sequence shown here is derived from an EMBL/GenBank/DDBJ whole genome shotgun (WGS) entry which is preliminary data.</text>
</comment>
<dbReference type="PANTHER" id="PTHR43335:SF4">
    <property type="entry name" value="ABC TRANSPORTER, ATP-BINDING PROTEIN"/>
    <property type="match status" value="1"/>
</dbReference>
<protein>
    <submittedName>
        <fullName evidence="6">ABC transporter ATP-binding protein</fullName>
    </submittedName>
</protein>
<evidence type="ECO:0000256" key="4">
    <source>
        <dbReference type="ARBA" id="ARBA00022840"/>
    </source>
</evidence>
<dbReference type="GO" id="GO:0005524">
    <property type="term" value="F:ATP binding"/>
    <property type="evidence" value="ECO:0007669"/>
    <property type="project" value="UniProtKB-KW"/>
</dbReference>